<feature type="region of interest" description="Disordered" evidence="1">
    <location>
        <begin position="30"/>
        <end position="69"/>
    </location>
</feature>
<evidence type="ECO:0000313" key="3">
    <source>
        <dbReference type="Proteomes" id="UP000606172"/>
    </source>
</evidence>
<protein>
    <submittedName>
        <fullName evidence="2">Uncharacterized protein</fullName>
    </submittedName>
</protein>
<accession>A0A919RK87</accession>
<keyword evidence="3" id="KW-1185">Reference proteome</keyword>
<evidence type="ECO:0000256" key="1">
    <source>
        <dbReference type="SAM" id="MobiDB-lite"/>
    </source>
</evidence>
<reference evidence="2" key="1">
    <citation type="submission" date="2021-01" db="EMBL/GenBank/DDBJ databases">
        <title>Whole genome shotgun sequence of Sinosporangium siamense NBRC 109515.</title>
        <authorList>
            <person name="Komaki H."/>
            <person name="Tamura T."/>
        </authorList>
    </citation>
    <scope>NUCLEOTIDE SEQUENCE</scope>
    <source>
        <strain evidence="2">NBRC 109515</strain>
    </source>
</reference>
<dbReference type="EMBL" id="BOOW01000031">
    <property type="protein sequence ID" value="GII94782.1"/>
    <property type="molecule type" value="Genomic_DNA"/>
</dbReference>
<name>A0A919RK87_9ACTN</name>
<dbReference type="Proteomes" id="UP000606172">
    <property type="component" value="Unassembled WGS sequence"/>
</dbReference>
<proteinExistence type="predicted"/>
<sequence>MAHHVRLDLLEQLAEGTMIARGRRASQLLGRVVQRHSQSRRINSVSPSEARESVASAGTVRHPKVEGQL</sequence>
<dbReference type="AlphaFoldDB" id="A0A919RK87"/>
<organism evidence="2 3">
    <name type="scientific">Sinosporangium siamense</name>
    <dbReference type="NCBI Taxonomy" id="1367973"/>
    <lineage>
        <taxon>Bacteria</taxon>
        <taxon>Bacillati</taxon>
        <taxon>Actinomycetota</taxon>
        <taxon>Actinomycetes</taxon>
        <taxon>Streptosporangiales</taxon>
        <taxon>Streptosporangiaceae</taxon>
        <taxon>Sinosporangium</taxon>
    </lineage>
</organism>
<evidence type="ECO:0000313" key="2">
    <source>
        <dbReference type="EMBL" id="GII94782.1"/>
    </source>
</evidence>
<comment type="caution">
    <text evidence="2">The sequence shown here is derived from an EMBL/GenBank/DDBJ whole genome shotgun (WGS) entry which is preliminary data.</text>
</comment>
<gene>
    <name evidence="2" type="ORF">Ssi02_50130</name>
</gene>